<keyword evidence="5" id="KW-1133">Transmembrane helix</keyword>
<dbReference type="PANTHER" id="PTHR24282">
    <property type="entry name" value="CYTOCHROME P450 FAMILY MEMBER"/>
    <property type="match status" value="1"/>
</dbReference>
<proteinExistence type="predicted"/>
<dbReference type="GO" id="GO:0020037">
    <property type="term" value="F:heme binding"/>
    <property type="evidence" value="ECO:0007669"/>
    <property type="project" value="InterPro"/>
</dbReference>
<dbReference type="GO" id="GO:0005506">
    <property type="term" value="F:iron ion binding"/>
    <property type="evidence" value="ECO:0007669"/>
    <property type="project" value="InterPro"/>
</dbReference>
<keyword evidence="8" id="KW-0472">Membrane</keyword>
<dbReference type="InterPro" id="IPR050665">
    <property type="entry name" value="Cytochrome_P450_Monooxygen"/>
</dbReference>
<keyword evidence="10" id="KW-1185">Reference proteome</keyword>
<evidence type="ECO:0000256" key="6">
    <source>
        <dbReference type="ARBA" id="ARBA00023002"/>
    </source>
</evidence>
<evidence type="ECO:0000313" key="9">
    <source>
        <dbReference type="EMBL" id="KPV54569.1"/>
    </source>
</evidence>
<dbReference type="GO" id="GO:0016020">
    <property type="term" value="C:membrane"/>
    <property type="evidence" value="ECO:0007669"/>
    <property type="project" value="UniProtKB-SubCell"/>
</dbReference>
<keyword evidence="3" id="KW-0812">Transmembrane</keyword>
<evidence type="ECO:0000256" key="1">
    <source>
        <dbReference type="ARBA" id="ARBA00004370"/>
    </source>
</evidence>
<evidence type="ECO:0000256" key="3">
    <source>
        <dbReference type="ARBA" id="ARBA00022692"/>
    </source>
</evidence>
<dbReference type="Pfam" id="PF00067">
    <property type="entry name" value="p450"/>
    <property type="match status" value="1"/>
</dbReference>
<reference evidence="9 10" key="1">
    <citation type="submission" date="2015-09" db="EMBL/GenBank/DDBJ databases">
        <title>Draft genome sequence of Kouleothrix aurantiaca JCM 19913.</title>
        <authorList>
            <person name="Hemp J."/>
        </authorList>
    </citation>
    <scope>NUCLEOTIDE SEQUENCE [LARGE SCALE GENOMIC DNA]</scope>
    <source>
        <strain evidence="9 10">COM-B</strain>
    </source>
</reference>
<keyword evidence="7" id="KW-0408">Iron</keyword>
<evidence type="ECO:0000256" key="2">
    <source>
        <dbReference type="ARBA" id="ARBA00022617"/>
    </source>
</evidence>
<dbReference type="Proteomes" id="UP000050509">
    <property type="component" value="Unassembled WGS sequence"/>
</dbReference>
<evidence type="ECO:0000313" key="10">
    <source>
        <dbReference type="Proteomes" id="UP000050509"/>
    </source>
</evidence>
<dbReference type="GO" id="GO:0004497">
    <property type="term" value="F:monooxygenase activity"/>
    <property type="evidence" value="ECO:0007669"/>
    <property type="project" value="InterPro"/>
</dbReference>
<dbReference type="EMBL" id="LJCR01000038">
    <property type="protein sequence ID" value="KPV54569.1"/>
    <property type="molecule type" value="Genomic_DNA"/>
</dbReference>
<keyword evidence="4" id="KW-0479">Metal-binding</keyword>
<dbReference type="SUPFAM" id="SSF48264">
    <property type="entry name" value="Cytochrome P450"/>
    <property type="match status" value="1"/>
</dbReference>
<organism evidence="9 10">
    <name type="scientific">Kouleothrix aurantiaca</name>
    <dbReference type="NCBI Taxonomy" id="186479"/>
    <lineage>
        <taxon>Bacteria</taxon>
        <taxon>Bacillati</taxon>
        <taxon>Chloroflexota</taxon>
        <taxon>Chloroflexia</taxon>
        <taxon>Chloroflexales</taxon>
        <taxon>Roseiflexineae</taxon>
        <taxon>Roseiflexaceae</taxon>
        <taxon>Kouleothrix</taxon>
    </lineage>
</organism>
<keyword evidence="6" id="KW-0560">Oxidoreductase</keyword>
<dbReference type="GO" id="GO:0016705">
    <property type="term" value="F:oxidoreductase activity, acting on paired donors, with incorporation or reduction of molecular oxygen"/>
    <property type="evidence" value="ECO:0007669"/>
    <property type="project" value="InterPro"/>
</dbReference>
<name>A0A0P9FCZ1_9CHLR</name>
<gene>
    <name evidence="9" type="ORF">SE17_02975</name>
</gene>
<protein>
    <recommendedName>
        <fullName evidence="11">Cytochrome</fullName>
    </recommendedName>
</protein>
<evidence type="ECO:0000256" key="5">
    <source>
        <dbReference type="ARBA" id="ARBA00022989"/>
    </source>
</evidence>
<dbReference type="AlphaFoldDB" id="A0A0P9FCZ1"/>
<evidence type="ECO:0000256" key="8">
    <source>
        <dbReference type="ARBA" id="ARBA00023136"/>
    </source>
</evidence>
<keyword evidence="2" id="KW-0349">Heme</keyword>
<dbReference type="PANTHER" id="PTHR24282:SF211">
    <property type="entry name" value="CYTOCHROME P450-RELATED"/>
    <property type="match status" value="1"/>
</dbReference>
<dbReference type="Gene3D" id="1.10.630.10">
    <property type="entry name" value="Cytochrome P450"/>
    <property type="match status" value="1"/>
</dbReference>
<evidence type="ECO:0000256" key="7">
    <source>
        <dbReference type="ARBA" id="ARBA00023004"/>
    </source>
</evidence>
<comment type="subcellular location">
    <subcellularLocation>
        <location evidence="1">Membrane</location>
    </subcellularLocation>
</comment>
<accession>A0A0P9FCZ1</accession>
<sequence length="153" mass="17470">MQLGPGTYLAADPDIIRHILVANHQNYQRPGIFRRLESLIGNGLFLSTGQSWLRQRRLMQPAFHRKRRNGMAGAIVDTVDAALDAWIAHPQININEALMCVTLSIAFRLLLNRDQRDQDVTLISASFREAVNYLSRRLKQFVEWPVPSGAKRH</sequence>
<evidence type="ECO:0008006" key="11">
    <source>
        <dbReference type="Google" id="ProtNLM"/>
    </source>
</evidence>
<dbReference type="InterPro" id="IPR001128">
    <property type="entry name" value="Cyt_P450"/>
</dbReference>
<comment type="caution">
    <text evidence="9">The sequence shown here is derived from an EMBL/GenBank/DDBJ whole genome shotgun (WGS) entry which is preliminary data.</text>
</comment>
<dbReference type="InterPro" id="IPR036396">
    <property type="entry name" value="Cyt_P450_sf"/>
</dbReference>
<evidence type="ECO:0000256" key="4">
    <source>
        <dbReference type="ARBA" id="ARBA00022723"/>
    </source>
</evidence>